<dbReference type="AlphaFoldDB" id="A0A3A9ZAK3"/>
<dbReference type="EMBL" id="RBAK01000006">
    <property type="protein sequence ID" value="RKN45350.1"/>
    <property type="molecule type" value="Genomic_DNA"/>
</dbReference>
<evidence type="ECO:0000313" key="2">
    <source>
        <dbReference type="EMBL" id="RKN45350.1"/>
    </source>
</evidence>
<evidence type="ECO:0000256" key="1">
    <source>
        <dbReference type="SAM" id="MobiDB-lite"/>
    </source>
</evidence>
<accession>A0A3A9ZAK3</accession>
<gene>
    <name evidence="2" type="ORF">D7223_17190</name>
</gene>
<dbReference type="Proteomes" id="UP000281726">
    <property type="component" value="Unassembled WGS sequence"/>
</dbReference>
<keyword evidence="3" id="KW-1185">Reference proteome</keyword>
<protein>
    <submittedName>
        <fullName evidence="2">Uncharacterized protein</fullName>
    </submittedName>
</protein>
<feature type="region of interest" description="Disordered" evidence="1">
    <location>
        <begin position="19"/>
        <end position="59"/>
    </location>
</feature>
<name>A0A3A9ZAK3_9ACTN</name>
<sequence length="59" mass="6429">MRLKSSNFPDHVVRHANNIGRVDPYPRAAGLATRSARVPARPTGRTPPSASRPDRGRPS</sequence>
<organism evidence="2 3">
    <name type="scientific">Micromonospora endolithica</name>
    <dbReference type="NCBI Taxonomy" id="230091"/>
    <lineage>
        <taxon>Bacteria</taxon>
        <taxon>Bacillati</taxon>
        <taxon>Actinomycetota</taxon>
        <taxon>Actinomycetes</taxon>
        <taxon>Micromonosporales</taxon>
        <taxon>Micromonosporaceae</taxon>
        <taxon>Micromonospora</taxon>
    </lineage>
</organism>
<evidence type="ECO:0000313" key="3">
    <source>
        <dbReference type="Proteomes" id="UP000281726"/>
    </source>
</evidence>
<reference evidence="2 3" key="1">
    <citation type="journal article" date="2004" name="Syst. Appl. Microbiol.">
        <title>Cryptoendolithic actinomycetes from antarctic sandstone rock samples: Micromonospora endolithica sp. nov. and two isolates related to Micromonospora coerulea Jensen 1932.</title>
        <authorList>
            <person name="Hirsch P."/>
            <person name="Mevs U."/>
            <person name="Kroppenstedt R.M."/>
            <person name="Schumann P."/>
            <person name="Stackebrandt E."/>
        </authorList>
    </citation>
    <scope>NUCLEOTIDE SEQUENCE [LARGE SCALE GENOMIC DNA]</scope>
    <source>
        <strain evidence="2 3">JCM 12677</strain>
    </source>
</reference>
<comment type="caution">
    <text evidence="2">The sequence shown here is derived from an EMBL/GenBank/DDBJ whole genome shotgun (WGS) entry which is preliminary data.</text>
</comment>
<proteinExistence type="predicted"/>